<organism evidence="2 3">
    <name type="scientific">Deinococcus radiophilus</name>
    <dbReference type="NCBI Taxonomy" id="32062"/>
    <lineage>
        <taxon>Bacteria</taxon>
        <taxon>Thermotogati</taxon>
        <taxon>Deinococcota</taxon>
        <taxon>Deinococci</taxon>
        <taxon>Deinococcales</taxon>
        <taxon>Deinococcaceae</taxon>
        <taxon>Deinococcus</taxon>
    </lineage>
</organism>
<evidence type="ECO:0000256" key="1">
    <source>
        <dbReference type="SAM" id="SignalP"/>
    </source>
</evidence>
<proteinExistence type="predicted"/>
<dbReference type="RefSeq" id="WP_126350840.1">
    <property type="nucleotide sequence ID" value="NZ_CP086380.1"/>
</dbReference>
<evidence type="ECO:0000313" key="2">
    <source>
        <dbReference type="EMBL" id="RTR30812.1"/>
    </source>
</evidence>
<comment type="caution">
    <text evidence="2">The sequence shown here is derived from an EMBL/GenBank/DDBJ whole genome shotgun (WGS) entry which is preliminary data.</text>
</comment>
<dbReference type="AlphaFoldDB" id="A0A3S0LAJ6"/>
<dbReference type="OrthoDB" id="66377at2"/>
<sequence>MKAIPTLLTAAALAASGMTLAQAQTQPAQSTPSAQSNVGAGLPISIQKDDRFLLLSGAGLARAFPNAATRPDVVFVTQDRKVTISLEYRTTSLRAGEITTLLTQYPTVLRRQLPTISTLNTDIVRAGGNQWAQFVMTLPTQNGERRLEQLITSVNNRPMVVTIAGMTDGYKANETAVRNLINSIQVIR</sequence>
<evidence type="ECO:0000313" key="3">
    <source>
        <dbReference type="Proteomes" id="UP000277766"/>
    </source>
</evidence>
<protein>
    <recommendedName>
        <fullName evidence="4">DUF1795 domain-containing protein</fullName>
    </recommendedName>
</protein>
<feature type="chain" id="PRO_5018779004" description="DUF1795 domain-containing protein" evidence="1">
    <location>
        <begin position="24"/>
        <end position="188"/>
    </location>
</feature>
<accession>A0A3S0LAJ6</accession>
<gene>
    <name evidence="2" type="ORF">EJ104_00740</name>
</gene>
<name>A0A3S0LAJ6_9DEIO</name>
<reference evidence="2 3" key="1">
    <citation type="submission" date="2018-12" db="EMBL/GenBank/DDBJ databases">
        <title>Deinococcus radiophilus ATCC 27603 genome sequencing and assembly.</title>
        <authorList>
            <person name="Maclea K.S."/>
            <person name="Maynard C.R."/>
        </authorList>
    </citation>
    <scope>NUCLEOTIDE SEQUENCE [LARGE SCALE GENOMIC DNA]</scope>
    <source>
        <strain evidence="2 3">ATCC 27603</strain>
    </source>
</reference>
<keyword evidence="3" id="KW-1185">Reference proteome</keyword>
<feature type="signal peptide" evidence="1">
    <location>
        <begin position="1"/>
        <end position="23"/>
    </location>
</feature>
<dbReference type="EMBL" id="RXPE01000001">
    <property type="protein sequence ID" value="RTR30812.1"/>
    <property type="molecule type" value="Genomic_DNA"/>
</dbReference>
<dbReference type="Proteomes" id="UP000277766">
    <property type="component" value="Unassembled WGS sequence"/>
</dbReference>
<evidence type="ECO:0008006" key="4">
    <source>
        <dbReference type="Google" id="ProtNLM"/>
    </source>
</evidence>
<keyword evidence="1" id="KW-0732">Signal</keyword>